<accession>A0A914B1Q4</accession>
<proteinExistence type="inferred from homology"/>
<reference evidence="4" key="1">
    <citation type="submission" date="2022-11" db="UniProtKB">
        <authorList>
            <consortium name="EnsemblMetazoa"/>
        </authorList>
    </citation>
    <scope>IDENTIFICATION</scope>
</reference>
<keyword evidence="2" id="KW-0328">Glycosyltransferase</keyword>
<evidence type="ECO:0000313" key="5">
    <source>
        <dbReference type="Proteomes" id="UP000887568"/>
    </source>
</evidence>
<keyword evidence="3" id="KW-0808">Transferase</keyword>
<dbReference type="OMA" id="DNDMMER"/>
<evidence type="ECO:0000256" key="2">
    <source>
        <dbReference type="ARBA" id="ARBA00022676"/>
    </source>
</evidence>
<dbReference type="GeneID" id="119739074"/>
<name>A0A914B1Q4_PATMI</name>
<dbReference type="RefSeq" id="XP_038069838.1">
    <property type="nucleotide sequence ID" value="XM_038213910.1"/>
</dbReference>
<dbReference type="EnsemblMetazoa" id="XM_038213910.1">
    <property type="protein sequence ID" value="XP_038069838.1"/>
    <property type="gene ID" value="LOC119739074"/>
</dbReference>
<evidence type="ECO:0000313" key="4">
    <source>
        <dbReference type="EnsemblMetazoa" id="XP_038069838.1"/>
    </source>
</evidence>
<dbReference type="PANTHER" id="PTHR48043">
    <property type="entry name" value="EG:EG0003.4 PROTEIN-RELATED"/>
    <property type="match status" value="1"/>
</dbReference>
<protein>
    <submittedName>
        <fullName evidence="4">Uncharacterized protein</fullName>
    </submittedName>
</protein>
<evidence type="ECO:0000256" key="1">
    <source>
        <dbReference type="ARBA" id="ARBA00009995"/>
    </source>
</evidence>
<sequence>MSGALKAGGTGRMLNTAKSFGISEFFAGECDSALSDNDMMERLRSAKFDIVVGDILYPCFILIAQKLNLRYVNVMNGIIMPMAHSRLAGIPSNPAYIPGALTKFTDDMSVLQRCLNVFAYGLNAFLYDNFFLRLICSIVSKQSTEFDWR</sequence>
<dbReference type="InterPro" id="IPR002213">
    <property type="entry name" value="UDP_glucos_trans"/>
</dbReference>
<dbReference type="InterPro" id="IPR050271">
    <property type="entry name" value="UDP-glycosyltransferase"/>
</dbReference>
<dbReference type="Proteomes" id="UP000887568">
    <property type="component" value="Unplaced"/>
</dbReference>
<dbReference type="SUPFAM" id="SSF53756">
    <property type="entry name" value="UDP-Glycosyltransferase/glycogen phosphorylase"/>
    <property type="match status" value="1"/>
</dbReference>
<evidence type="ECO:0000256" key="3">
    <source>
        <dbReference type="ARBA" id="ARBA00022679"/>
    </source>
</evidence>
<organism evidence="4 5">
    <name type="scientific">Patiria miniata</name>
    <name type="common">Bat star</name>
    <name type="synonym">Asterina miniata</name>
    <dbReference type="NCBI Taxonomy" id="46514"/>
    <lineage>
        <taxon>Eukaryota</taxon>
        <taxon>Metazoa</taxon>
        <taxon>Echinodermata</taxon>
        <taxon>Eleutherozoa</taxon>
        <taxon>Asterozoa</taxon>
        <taxon>Asteroidea</taxon>
        <taxon>Valvatacea</taxon>
        <taxon>Valvatida</taxon>
        <taxon>Asterinidae</taxon>
        <taxon>Patiria</taxon>
    </lineage>
</organism>
<dbReference type="GO" id="GO:0008194">
    <property type="term" value="F:UDP-glycosyltransferase activity"/>
    <property type="evidence" value="ECO:0007669"/>
    <property type="project" value="InterPro"/>
</dbReference>
<keyword evidence="5" id="KW-1185">Reference proteome</keyword>
<dbReference type="OrthoDB" id="5835829at2759"/>
<dbReference type="Pfam" id="PF00201">
    <property type="entry name" value="UDPGT"/>
    <property type="match status" value="1"/>
</dbReference>
<dbReference type="AlphaFoldDB" id="A0A914B1Q4"/>
<comment type="similarity">
    <text evidence="1">Belongs to the UDP-glycosyltransferase family.</text>
</comment>
<dbReference type="PANTHER" id="PTHR48043:SF145">
    <property type="entry name" value="FI06409P-RELATED"/>
    <property type="match status" value="1"/>
</dbReference>